<sequence length="88" mass="10212">MTYQALAQEYNPQVINKLDQKQRDSDYLLAVCLDQEEHLTRRMDDELFAQALTEIGKPNSYSTLRFFNSGNDEEQTQDLTEEYVSGLS</sequence>
<evidence type="ECO:0000256" key="1">
    <source>
        <dbReference type="SAM" id="MobiDB-lite"/>
    </source>
</evidence>
<feature type="compositionally biased region" description="Acidic residues" evidence="1">
    <location>
        <begin position="71"/>
        <end position="81"/>
    </location>
</feature>
<dbReference type="Proteomes" id="UP000287374">
    <property type="component" value="Unassembled WGS sequence"/>
</dbReference>
<name>A0ABY0CDU5_9GAMM</name>
<proteinExistence type="predicted"/>
<dbReference type="EMBL" id="RZGX01000028">
    <property type="protein sequence ID" value="RUR19584.1"/>
    <property type="molecule type" value="Genomic_DNA"/>
</dbReference>
<protein>
    <submittedName>
        <fullName evidence="2">Uncharacterized protein</fullName>
    </submittedName>
</protein>
<gene>
    <name evidence="2" type="ORF">ELY20_15735</name>
</gene>
<evidence type="ECO:0000313" key="3">
    <source>
        <dbReference type="Proteomes" id="UP000287374"/>
    </source>
</evidence>
<dbReference type="RefSeq" id="WP_126955739.1">
    <property type="nucleotide sequence ID" value="NZ_RZGW01000030.1"/>
</dbReference>
<accession>A0ABY0CDU5</accession>
<reference evidence="2 3" key="1">
    <citation type="submission" date="2018-12" db="EMBL/GenBank/DDBJ databases">
        <title>Legionella sp,whole genome shotgun sequence.</title>
        <authorList>
            <person name="Wu H."/>
        </authorList>
    </citation>
    <scope>NUCLEOTIDE SEQUENCE [LARGE SCALE GENOMIC DNA]</scope>
    <source>
        <strain evidence="3">km489</strain>
    </source>
</reference>
<keyword evidence="3" id="KW-1185">Reference proteome</keyword>
<organism evidence="2 3">
    <name type="scientific">Legionella qingyii</name>
    <dbReference type="NCBI Taxonomy" id="2184757"/>
    <lineage>
        <taxon>Bacteria</taxon>
        <taxon>Pseudomonadati</taxon>
        <taxon>Pseudomonadota</taxon>
        <taxon>Gammaproteobacteria</taxon>
        <taxon>Legionellales</taxon>
        <taxon>Legionellaceae</taxon>
        <taxon>Legionella</taxon>
    </lineage>
</organism>
<evidence type="ECO:0000313" key="2">
    <source>
        <dbReference type="EMBL" id="RUR19584.1"/>
    </source>
</evidence>
<comment type="caution">
    <text evidence="2">The sequence shown here is derived from an EMBL/GenBank/DDBJ whole genome shotgun (WGS) entry which is preliminary data.</text>
</comment>
<feature type="region of interest" description="Disordered" evidence="1">
    <location>
        <begin position="67"/>
        <end position="88"/>
    </location>
</feature>